<sequence length="492" mass="54945">MSSVQLNALMIYKVLKMTAMYQTFMIVFVPFFIARASGSQISPDGDDGEPACTGDQRTLWGIIWSCMATIFACTWLAVHPNVPGRYVTTKGSISCFIENAKTMVLAVFAPEMIVGWAAGQFTMAWKLHRGRYKTITSVIDPATEQEVQIKLTLAHGFLVCMGGFYHTRKYEIPDQALDANEAVSTPRLSSPPSSVHDIPSDCTSPSISKFIPDSTSPWETLDLPGTIVTIDVLESEPDLVKKLAAIDPETIEDRSKGDTLSKTISTLQLSWFIVQCVARTNQHLPITLLEMSALSFAGLSMITYSLWWYKPLNVKYHISLDEVDVAPTRRTYNSKEFLSLVMPFLHKECTLQDECYSNILDGVCGGHSGTQIDSGVRLGTTYGVGLLFGAFHCLAWSFYFPSYVEMVLWRFSSIAVIIAVFMISYPLLIATICSSVDQDWTPEREETKLFMFSTFRTGFGRVILLILAFLELRALSPLAFCTVQWTTYIPHI</sequence>
<feature type="transmembrane region" description="Helical" evidence="1">
    <location>
        <begin position="407"/>
        <end position="429"/>
    </location>
</feature>
<proteinExistence type="predicted"/>
<gene>
    <name evidence="2" type="ORF">IW261DRAFT_1631905</name>
</gene>
<name>A0AA39N9F7_9AGAR</name>
<evidence type="ECO:0000256" key="1">
    <source>
        <dbReference type="SAM" id="Phobius"/>
    </source>
</evidence>
<dbReference type="PANTHER" id="PTHR35043:SF7">
    <property type="entry name" value="TRANSCRIPTION FACTOR DOMAIN-CONTAINING PROTEIN"/>
    <property type="match status" value="1"/>
</dbReference>
<keyword evidence="1" id="KW-0812">Transmembrane</keyword>
<organism evidence="2 3">
    <name type="scientific">Armillaria novae-zelandiae</name>
    <dbReference type="NCBI Taxonomy" id="153914"/>
    <lineage>
        <taxon>Eukaryota</taxon>
        <taxon>Fungi</taxon>
        <taxon>Dikarya</taxon>
        <taxon>Basidiomycota</taxon>
        <taxon>Agaricomycotina</taxon>
        <taxon>Agaricomycetes</taxon>
        <taxon>Agaricomycetidae</taxon>
        <taxon>Agaricales</taxon>
        <taxon>Marasmiineae</taxon>
        <taxon>Physalacriaceae</taxon>
        <taxon>Armillaria</taxon>
    </lineage>
</organism>
<reference evidence="2" key="1">
    <citation type="submission" date="2023-06" db="EMBL/GenBank/DDBJ databases">
        <authorList>
            <consortium name="Lawrence Berkeley National Laboratory"/>
            <person name="Ahrendt S."/>
            <person name="Sahu N."/>
            <person name="Indic B."/>
            <person name="Wong-Bajracharya J."/>
            <person name="Merenyi Z."/>
            <person name="Ke H.-M."/>
            <person name="Monk M."/>
            <person name="Kocsube S."/>
            <person name="Drula E."/>
            <person name="Lipzen A."/>
            <person name="Balint B."/>
            <person name="Henrissat B."/>
            <person name="Andreopoulos B."/>
            <person name="Martin F.M."/>
            <person name="Harder C.B."/>
            <person name="Rigling D."/>
            <person name="Ford K.L."/>
            <person name="Foster G.D."/>
            <person name="Pangilinan J."/>
            <person name="Papanicolaou A."/>
            <person name="Barry K."/>
            <person name="LaButti K."/>
            <person name="Viragh M."/>
            <person name="Koriabine M."/>
            <person name="Yan M."/>
            <person name="Riley R."/>
            <person name="Champramary S."/>
            <person name="Plett K.L."/>
            <person name="Tsai I.J."/>
            <person name="Slot J."/>
            <person name="Sipos G."/>
            <person name="Plett J."/>
            <person name="Nagy L.G."/>
            <person name="Grigoriev I.V."/>
        </authorList>
    </citation>
    <scope>NUCLEOTIDE SEQUENCE</scope>
    <source>
        <strain evidence="2">ICMP 16352</strain>
    </source>
</reference>
<feature type="transmembrane region" description="Helical" evidence="1">
    <location>
        <begin position="449"/>
        <end position="470"/>
    </location>
</feature>
<keyword evidence="1" id="KW-1133">Transmembrane helix</keyword>
<feature type="transmembrane region" description="Helical" evidence="1">
    <location>
        <begin position="382"/>
        <end position="400"/>
    </location>
</feature>
<dbReference type="Proteomes" id="UP001175227">
    <property type="component" value="Unassembled WGS sequence"/>
</dbReference>
<feature type="transmembrane region" description="Helical" evidence="1">
    <location>
        <begin position="58"/>
        <end position="78"/>
    </location>
</feature>
<dbReference type="AlphaFoldDB" id="A0AA39N9F7"/>
<evidence type="ECO:0000313" key="2">
    <source>
        <dbReference type="EMBL" id="KAK0461506.1"/>
    </source>
</evidence>
<protein>
    <submittedName>
        <fullName evidence="2">Uncharacterized protein</fullName>
    </submittedName>
</protein>
<dbReference type="PANTHER" id="PTHR35043">
    <property type="entry name" value="TRANSCRIPTION FACTOR DOMAIN-CONTAINING PROTEIN"/>
    <property type="match status" value="1"/>
</dbReference>
<feature type="transmembrane region" description="Helical" evidence="1">
    <location>
        <begin position="288"/>
        <end position="309"/>
    </location>
</feature>
<evidence type="ECO:0000313" key="3">
    <source>
        <dbReference type="Proteomes" id="UP001175227"/>
    </source>
</evidence>
<keyword evidence="1" id="KW-0472">Membrane</keyword>
<dbReference type="EMBL" id="JAUEPR010000148">
    <property type="protein sequence ID" value="KAK0461506.1"/>
    <property type="molecule type" value="Genomic_DNA"/>
</dbReference>
<comment type="caution">
    <text evidence="2">The sequence shown here is derived from an EMBL/GenBank/DDBJ whole genome shotgun (WGS) entry which is preliminary data.</text>
</comment>
<feature type="transmembrane region" description="Helical" evidence="1">
    <location>
        <begin position="20"/>
        <end position="38"/>
    </location>
</feature>
<keyword evidence="3" id="KW-1185">Reference proteome</keyword>
<accession>A0AA39N9F7</accession>